<organism evidence="6 7">
    <name type="scientific">Acaromyces ingoldii</name>
    <dbReference type="NCBI Taxonomy" id="215250"/>
    <lineage>
        <taxon>Eukaryota</taxon>
        <taxon>Fungi</taxon>
        <taxon>Dikarya</taxon>
        <taxon>Basidiomycota</taxon>
        <taxon>Ustilaginomycotina</taxon>
        <taxon>Exobasidiomycetes</taxon>
        <taxon>Exobasidiales</taxon>
        <taxon>Cryptobasidiaceae</taxon>
        <taxon>Acaromyces</taxon>
    </lineage>
</organism>
<evidence type="ECO:0000256" key="1">
    <source>
        <dbReference type="ARBA" id="ARBA00004123"/>
    </source>
</evidence>
<dbReference type="Pfam" id="PF14327">
    <property type="entry name" value="CSTF2_hinge"/>
    <property type="match status" value="1"/>
</dbReference>
<evidence type="ECO:0000313" key="7">
    <source>
        <dbReference type="Proteomes" id="UP000245768"/>
    </source>
</evidence>
<evidence type="ECO:0000256" key="2">
    <source>
        <dbReference type="ARBA" id="ARBA00023242"/>
    </source>
</evidence>
<dbReference type="PANTHER" id="PTHR45735:SF2">
    <property type="entry name" value="CLEAVAGE STIMULATION FACTOR SUBUNIT 2"/>
    <property type="match status" value="1"/>
</dbReference>
<comment type="subcellular location">
    <subcellularLocation>
        <location evidence="1">Nucleus</location>
    </subcellularLocation>
</comment>
<evidence type="ECO:0000256" key="3">
    <source>
        <dbReference type="PROSITE-ProRule" id="PRU00176"/>
    </source>
</evidence>
<dbReference type="RefSeq" id="XP_025377436.1">
    <property type="nucleotide sequence ID" value="XM_025519226.1"/>
</dbReference>
<dbReference type="AlphaFoldDB" id="A0A316YNJ8"/>
<dbReference type="SMART" id="SM00360">
    <property type="entry name" value="RRM"/>
    <property type="match status" value="1"/>
</dbReference>
<feature type="region of interest" description="Disordered" evidence="4">
    <location>
        <begin position="96"/>
        <end position="162"/>
    </location>
</feature>
<reference evidence="6 7" key="1">
    <citation type="journal article" date="2018" name="Mol. Biol. Evol.">
        <title>Broad Genomic Sampling Reveals a Smut Pathogenic Ancestry of the Fungal Clade Ustilaginomycotina.</title>
        <authorList>
            <person name="Kijpornyongpan T."/>
            <person name="Mondo S.J."/>
            <person name="Barry K."/>
            <person name="Sandor L."/>
            <person name="Lee J."/>
            <person name="Lipzen A."/>
            <person name="Pangilinan J."/>
            <person name="LaButti K."/>
            <person name="Hainaut M."/>
            <person name="Henrissat B."/>
            <person name="Grigoriev I.V."/>
            <person name="Spatafora J.W."/>
            <person name="Aime M.C."/>
        </authorList>
    </citation>
    <scope>NUCLEOTIDE SEQUENCE [LARGE SCALE GENOMIC DNA]</scope>
    <source>
        <strain evidence="6 7">MCA 4198</strain>
    </source>
</reference>
<dbReference type="FunCoup" id="A0A316YNJ8">
    <property type="interactions" value="283"/>
</dbReference>
<dbReference type="Gene3D" id="1.25.40.630">
    <property type="match status" value="1"/>
</dbReference>
<dbReference type="GO" id="GO:0031124">
    <property type="term" value="P:mRNA 3'-end processing"/>
    <property type="evidence" value="ECO:0007669"/>
    <property type="project" value="InterPro"/>
</dbReference>
<dbReference type="InterPro" id="IPR038192">
    <property type="entry name" value="CSTF_C_sf"/>
</dbReference>
<dbReference type="CDD" id="cd12398">
    <property type="entry name" value="RRM_CSTF2_RNA15_like"/>
    <property type="match status" value="1"/>
</dbReference>
<dbReference type="InterPro" id="IPR012677">
    <property type="entry name" value="Nucleotide-bd_a/b_plait_sf"/>
</dbReference>
<feature type="compositionally biased region" description="Pro residues" evidence="4">
    <location>
        <begin position="267"/>
        <end position="280"/>
    </location>
</feature>
<evidence type="ECO:0000256" key="4">
    <source>
        <dbReference type="SAM" id="MobiDB-lite"/>
    </source>
</evidence>
<dbReference type="SUPFAM" id="SSF54928">
    <property type="entry name" value="RNA-binding domain, RBD"/>
    <property type="match status" value="1"/>
</dbReference>
<feature type="non-terminal residue" evidence="6">
    <location>
        <position position="1"/>
    </location>
</feature>
<keyword evidence="3" id="KW-0694">RNA-binding</keyword>
<dbReference type="InterPro" id="IPR025742">
    <property type="entry name" value="CSTF2_hinge"/>
</dbReference>
<proteinExistence type="predicted"/>
<dbReference type="InterPro" id="IPR035979">
    <property type="entry name" value="RBD_domain_sf"/>
</dbReference>
<feature type="compositionally biased region" description="Gly residues" evidence="4">
    <location>
        <begin position="111"/>
        <end position="141"/>
    </location>
</feature>
<dbReference type="Pfam" id="PF14304">
    <property type="entry name" value="CSTF_C"/>
    <property type="match status" value="1"/>
</dbReference>
<keyword evidence="7" id="KW-1185">Reference proteome</keyword>
<feature type="region of interest" description="Disordered" evidence="4">
    <location>
        <begin position="234"/>
        <end position="299"/>
    </location>
</feature>
<dbReference type="GeneID" id="37041142"/>
<dbReference type="InParanoid" id="A0A316YNJ8"/>
<dbReference type="Proteomes" id="UP000245768">
    <property type="component" value="Unassembled WGS sequence"/>
</dbReference>
<sequence>MSQPQRGSRVVFVGNIPYDMSEEQLVEVFREVGTVKGFRLVFDRDTGKPKGYGFCEFEDAETAASAVRNLNDKEVGGRPMRIDYADIDPLFEGRTTQMGQVDDDLQNRPRGPGGGRGGRGGFGGGYGGGGGPGGMGRGMGGPPQLPPNLPQGQPLAPGMGATDSISQTLAALPPNQMLDILSHMKSLVTSSPDQARALLGGHPQLAYALFQAMLMMEVVDPNILQRILASSGALGGGGPPTGPGPMPPHAQQMAPQMGTPQMGTPPMARPPYASGPPQGPPYMQQQAPPPPAPPAAVPGAHLPEEQRVSLYALGHFATIANGTTNLQQLLEQVLQLTPAQISALPPDQQEGIRQLKASLGHG</sequence>
<evidence type="ECO:0000259" key="5">
    <source>
        <dbReference type="PROSITE" id="PS50102"/>
    </source>
</evidence>
<dbReference type="GO" id="GO:0003729">
    <property type="term" value="F:mRNA binding"/>
    <property type="evidence" value="ECO:0007669"/>
    <property type="project" value="TreeGrafter"/>
</dbReference>
<gene>
    <name evidence="6" type="ORF">FA10DRAFT_240911</name>
</gene>
<dbReference type="InterPro" id="IPR000504">
    <property type="entry name" value="RRM_dom"/>
</dbReference>
<dbReference type="Gene3D" id="1.10.20.70">
    <property type="entry name" value="Transcription termination and cleavage factor, C-terminal domain"/>
    <property type="match status" value="1"/>
</dbReference>
<name>A0A316YNJ8_9BASI</name>
<protein>
    <recommendedName>
        <fullName evidence="5">RRM domain-containing protein</fullName>
    </recommendedName>
</protein>
<keyword evidence="2" id="KW-0539">Nucleus</keyword>
<dbReference type="PANTHER" id="PTHR45735">
    <property type="entry name" value="CLEAVAGE STIMULATION FACTOR SUBUNIT 2"/>
    <property type="match status" value="1"/>
</dbReference>
<evidence type="ECO:0000313" key="6">
    <source>
        <dbReference type="EMBL" id="PWN90238.1"/>
    </source>
</evidence>
<accession>A0A316YNJ8</accession>
<feature type="compositionally biased region" description="Low complexity" evidence="4">
    <location>
        <begin position="249"/>
        <end position="258"/>
    </location>
</feature>
<dbReference type="STRING" id="215250.A0A316YNJ8"/>
<dbReference type="Pfam" id="PF00076">
    <property type="entry name" value="RRM_1"/>
    <property type="match status" value="1"/>
</dbReference>
<dbReference type="OrthoDB" id="272703at2759"/>
<dbReference type="InterPro" id="IPR026896">
    <property type="entry name" value="CSTF_C"/>
</dbReference>
<feature type="domain" description="RRM" evidence="5">
    <location>
        <begin position="9"/>
        <end position="87"/>
    </location>
</feature>
<dbReference type="GO" id="GO:0005847">
    <property type="term" value="C:mRNA cleavage and polyadenylation specificity factor complex"/>
    <property type="evidence" value="ECO:0007669"/>
    <property type="project" value="TreeGrafter"/>
</dbReference>
<dbReference type="PROSITE" id="PS50102">
    <property type="entry name" value="RRM"/>
    <property type="match status" value="1"/>
</dbReference>
<feature type="compositionally biased region" description="Pro residues" evidence="4">
    <location>
        <begin position="287"/>
        <end position="296"/>
    </location>
</feature>
<dbReference type="EMBL" id="KZ819636">
    <property type="protein sequence ID" value="PWN90238.1"/>
    <property type="molecule type" value="Genomic_DNA"/>
</dbReference>
<dbReference type="Gene3D" id="3.30.70.330">
    <property type="match status" value="1"/>
</dbReference>